<evidence type="ECO:0000256" key="4">
    <source>
        <dbReference type="ARBA" id="ARBA00010869"/>
    </source>
</evidence>
<dbReference type="GO" id="GO:0030170">
    <property type="term" value="F:pyridoxal phosphate binding"/>
    <property type="evidence" value="ECO:0007669"/>
    <property type="project" value="InterPro"/>
</dbReference>
<dbReference type="InterPro" id="IPR050147">
    <property type="entry name" value="Ser/Thr_Dehydratase"/>
</dbReference>
<evidence type="ECO:0000256" key="2">
    <source>
        <dbReference type="ARBA" id="ARBA00001933"/>
    </source>
</evidence>
<dbReference type="GO" id="GO:0006567">
    <property type="term" value="P:L-threonine catabolic process"/>
    <property type="evidence" value="ECO:0007669"/>
    <property type="project" value="TreeGrafter"/>
</dbReference>
<evidence type="ECO:0000256" key="8">
    <source>
        <dbReference type="ARBA" id="ARBA00022898"/>
    </source>
</evidence>
<evidence type="ECO:0000256" key="9">
    <source>
        <dbReference type="ARBA" id="ARBA00023239"/>
    </source>
</evidence>
<evidence type="ECO:0000313" key="16">
    <source>
        <dbReference type="Proteomes" id="UP000186400"/>
    </source>
</evidence>
<evidence type="ECO:0000256" key="10">
    <source>
        <dbReference type="ARBA" id="ARBA00023304"/>
    </source>
</evidence>
<keyword evidence="8 12" id="KW-0663">Pyridoxal phosphate</keyword>
<dbReference type="RefSeq" id="WP_234969064.1">
    <property type="nucleotide sequence ID" value="NZ_FTMS01000010.1"/>
</dbReference>
<dbReference type="SUPFAM" id="SSF55021">
    <property type="entry name" value="ACT-like"/>
    <property type="match status" value="2"/>
</dbReference>
<evidence type="ECO:0000256" key="11">
    <source>
        <dbReference type="ARBA" id="ARBA00025527"/>
    </source>
</evidence>
<dbReference type="NCBIfam" id="NF006674">
    <property type="entry name" value="PRK09224.1"/>
    <property type="match status" value="1"/>
</dbReference>
<evidence type="ECO:0000256" key="3">
    <source>
        <dbReference type="ARBA" id="ARBA00004810"/>
    </source>
</evidence>
<dbReference type="PANTHER" id="PTHR48078:SF11">
    <property type="entry name" value="THREONINE DEHYDRATASE, MITOCHONDRIAL"/>
    <property type="match status" value="1"/>
</dbReference>
<dbReference type="SUPFAM" id="SSF53686">
    <property type="entry name" value="Tryptophan synthase beta subunit-like PLP-dependent enzymes"/>
    <property type="match status" value="1"/>
</dbReference>
<comment type="function">
    <text evidence="11 12">Catalyzes the anaerobic formation of alpha-ketobutyrate and ammonia from threonine in a two-step reaction. The first step involved a dehydration of threonine and a production of enamine intermediates (aminocrotonate), which tautomerizes to its imine form (iminobutyrate). Both intermediates are unstable and short-lived. The second step is the nonenzymatic hydrolysis of the enamine/imine intermediates to form 2-ketobutyrate and free ammonia. In the low water environment of the cell, the second step is accelerated by RidA.</text>
</comment>
<name>A0A1N6TDS5_9SPIO</name>
<reference evidence="15 16" key="1">
    <citation type="submission" date="2017-01" db="EMBL/GenBank/DDBJ databases">
        <authorList>
            <person name="Mah S.A."/>
            <person name="Swanson W.J."/>
            <person name="Moy G.W."/>
            <person name="Vacquier V.D."/>
        </authorList>
    </citation>
    <scope>NUCLEOTIDE SEQUENCE [LARGE SCALE GENOMIC DNA]</scope>
    <source>
        <strain evidence="15 16">ASpG1</strain>
    </source>
</reference>
<evidence type="ECO:0000259" key="14">
    <source>
        <dbReference type="PROSITE" id="PS51672"/>
    </source>
</evidence>
<feature type="domain" description="ACT-like" evidence="14">
    <location>
        <begin position="324"/>
        <end position="396"/>
    </location>
</feature>
<evidence type="ECO:0000256" key="6">
    <source>
        <dbReference type="ARBA" id="ARBA00022624"/>
    </source>
</evidence>
<dbReference type="InterPro" id="IPR005787">
    <property type="entry name" value="Thr_deHydtase_biosynth"/>
</dbReference>
<dbReference type="CDD" id="cd01562">
    <property type="entry name" value="Thr-dehyd"/>
    <property type="match status" value="1"/>
</dbReference>
<evidence type="ECO:0000256" key="5">
    <source>
        <dbReference type="ARBA" id="ARBA00022605"/>
    </source>
</evidence>
<dbReference type="Proteomes" id="UP000186400">
    <property type="component" value="Unassembled WGS sequence"/>
</dbReference>
<keyword evidence="10 12" id="KW-0100">Branched-chain amino acid biosynthesis</keyword>
<dbReference type="NCBIfam" id="TIGR01124">
    <property type="entry name" value="ilvA_2Cterm"/>
    <property type="match status" value="1"/>
</dbReference>
<sequence length="522" mass="56022">MTDAFKQVLLARVYQAAEETPLSPAPKLSALRGARVYLKREDLQPVHSFKIRGAYNRIVALTGEERQRGVIAASAGNHAQGVALSASMLGIPATIVMPKTTPLIKVDAVRGHGARVVLEGDSFQEAYACARELLRQSGATFIHPFDDPLVIAGQGTIGREILEQLPDVTHIFVPVGGGGLLAGISLYVKQLLPQVEIIGVEPADSNAMERSLKAGERVRLDHVGIFADGVAVKQVGAHTFEAVRRYVDRVITVSTDEICAAIKAVFEDTRSIVEPAGALAAAGIMKTDLPRDAHAVAVCSGANMTFERLQQVAERTLIGSGREVLVATAMPERAGALRQFCAALVGDHAITQFHYRFRPGETAHVLVGVSVSSSADRGTFLARMEALGYDHTDLSDDEIAKEHVRHMIGGAVPGDQAEHLYQIHFPERPGALGDFLGTLGTRWNISAFHYRNRASDRGNVLIGFQADDRGALEARLRETGYEWSSLEGSPSVDLFLTSRGTGAWSRGQGIDPVPGNPSIPPG</sequence>
<dbReference type="InterPro" id="IPR045865">
    <property type="entry name" value="ACT-like_dom_sf"/>
</dbReference>
<evidence type="ECO:0000256" key="1">
    <source>
        <dbReference type="ARBA" id="ARBA00001274"/>
    </source>
</evidence>
<keyword evidence="5 12" id="KW-0028">Amino-acid biosynthesis</keyword>
<proteinExistence type="inferred from homology"/>
<dbReference type="InterPro" id="IPR038110">
    <property type="entry name" value="TD_ACT-like_sf"/>
</dbReference>
<dbReference type="GO" id="GO:0006565">
    <property type="term" value="P:L-serine catabolic process"/>
    <property type="evidence" value="ECO:0007669"/>
    <property type="project" value="TreeGrafter"/>
</dbReference>
<dbReference type="STRING" id="159291.SAMN05920897_11013"/>
<feature type="domain" description="ACT-like" evidence="14">
    <location>
        <begin position="419"/>
        <end position="488"/>
    </location>
</feature>
<dbReference type="EMBL" id="FTMS01000010">
    <property type="protein sequence ID" value="SIQ51431.1"/>
    <property type="molecule type" value="Genomic_DNA"/>
</dbReference>
<comment type="pathway">
    <text evidence="3 12">Amino-acid biosynthesis; L-isoleucine biosynthesis; 2-oxobutanoate from L-threonine: step 1/1.</text>
</comment>
<evidence type="ECO:0000256" key="13">
    <source>
        <dbReference type="SAM" id="MobiDB-lite"/>
    </source>
</evidence>
<keyword evidence="16" id="KW-1185">Reference proteome</keyword>
<dbReference type="PROSITE" id="PS00165">
    <property type="entry name" value="DEHYDRATASE_SER_THR"/>
    <property type="match status" value="1"/>
</dbReference>
<comment type="cofactor">
    <cofactor evidence="2 12">
        <name>pyridoxal 5'-phosphate</name>
        <dbReference type="ChEBI" id="CHEBI:597326"/>
    </cofactor>
</comment>
<keyword evidence="9 12" id="KW-0456">Lyase</keyword>
<dbReference type="AlphaFoldDB" id="A0A1N6TDS5"/>
<dbReference type="CDD" id="cd04907">
    <property type="entry name" value="ACT_ThrD-I_2"/>
    <property type="match status" value="1"/>
</dbReference>
<dbReference type="UniPathway" id="UPA00047">
    <property type="reaction ID" value="UER00054"/>
</dbReference>
<dbReference type="Gene3D" id="3.40.1020.10">
    <property type="entry name" value="Biosynthetic Threonine Deaminase, Domain 3"/>
    <property type="match status" value="1"/>
</dbReference>
<dbReference type="GO" id="GO:0003941">
    <property type="term" value="F:L-serine ammonia-lyase activity"/>
    <property type="evidence" value="ECO:0007669"/>
    <property type="project" value="TreeGrafter"/>
</dbReference>
<dbReference type="InterPro" id="IPR000634">
    <property type="entry name" value="Ser/Thr_deHydtase_PyrdxlP-BS"/>
</dbReference>
<accession>A0A1N6TDS5</accession>
<evidence type="ECO:0000313" key="15">
    <source>
        <dbReference type="EMBL" id="SIQ51431.1"/>
    </source>
</evidence>
<dbReference type="Pfam" id="PF00585">
    <property type="entry name" value="Thr_dehydrat_C"/>
    <property type="match status" value="2"/>
</dbReference>
<dbReference type="PANTHER" id="PTHR48078">
    <property type="entry name" value="THREONINE DEHYDRATASE, MITOCHONDRIAL-RELATED"/>
    <property type="match status" value="1"/>
</dbReference>
<comment type="subunit">
    <text evidence="12">Homotetramer.</text>
</comment>
<evidence type="ECO:0000256" key="7">
    <source>
        <dbReference type="ARBA" id="ARBA00022737"/>
    </source>
</evidence>
<evidence type="ECO:0000256" key="12">
    <source>
        <dbReference type="RuleBase" id="RU362012"/>
    </source>
</evidence>
<feature type="region of interest" description="Disordered" evidence="13">
    <location>
        <begin position="503"/>
        <end position="522"/>
    </location>
</feature>
<keyword evidence="7" id="KW-0677">Repeat</keyword>
<dbReference type="FunFam" id="3.40.50.1100:FF:000008">
    <property type="entry name" value="L-threonine dehydratase"/>
    <property type="match status" value="1"/>
</dbReference>
<dbReference type="PROSITE" id="PS51672">
    <property type="entry name" value="ACT_LIKE"/>
    <property type="match status" value="2"/>
</dbReference>
<gene>
    <name evidence="12" type="primary">ilvA</name>
    <name evidence="15" type="ORF">SAMN05920897_11013</name>
</gene>
<comment type="similarity">
    <text evidence="4 12">Belongs to the serine/threonine dehydratase family.</text>
</comment>
<dbReference type="Gene3D" id="3.40.50.1100">
    <property type="match status" value="2"/>
</dbReference>
<dbReference type="EC" id="4.3.1.19" evidence="12"/>
<dbReference type="InterPro" id="IPR036052">
    <property type="entry name" value="TrpB-like_PALP_sf"/>
</dbReference>
<dbReference type="Pfam" id="PF00291">
    <property type="entry name" value="PALP"/>
    <property type="match status" value="1"/>
</dbReference>
<dbReference type="GO" id="GO:0004794">
    <property type="term" value="F:threonine deaminase activity"/>
    <property type="evidence" value="ECO:0007669"/>
    <property type="project" value="UniProtKB-UniRule"/>
</dbReference>
<organism evidence="15 16">
    <name type="scientific">Alkalispirochaeta americana</name>
    <dbReference type="NCBI Taxonomy" id="159291"/>
    <lineage>
        <taxon>Bacteria</taxon>
        <taxon>Pseudomonadati</taxon>
        <taxon>Spirochaetota</taxon>
        <taxon>Spirochaetia</taxon>
        <taxon>Spirochaetales</taxon>
        <taxon>Spirochaetaceae</taxon>
        <taxon>Alkalispirochaeta</taxon>
    </lineage>
</organism>
<comment type="catalytic activity">
    <reaction evidence="1 12">
        <text>L-threonine = 2-oxobutanoate + NH4(+)</text>
        <dbReference type="Rhea" id="RHEA:22108"/>
        <dbReference type="ChEBI" id="CHEBI:16763"/>
        <dbReference type="ChEBI" id="CHEBI:28938"/>
        <dbReference type="ChEBI" id="CHEBI:57926"/>
        <dbReference type="EC" id="4.3.1.19"/>
    </reaction>
</comment>
<keyword evidence="6 12" id="KW-0412">Isoleucine biosynthesis</keyword>
<dbReference type="InterPro" id="IPR001926">
    <property type="entry name" value="TrpB-like_PALP"/>
</dbReference>
<protein>
    <recommendedName>
        <fullName evidence="12">L-threonine dehydratase</fullName>
        <ecNumber evidence="12">4.3.1.19</ecNumber>
    </recommendedName>
    <alternativeName>
        <fullName evidence="12">Threonine deaminase</fullName>
    </alternativeName>
</protein>
<dbReference type="InterPro" id="IPR001721">
    <property type="entry name" value="TD_ACT-like"/>
</dbReference>
<dbReference type="GO" id="GO:0009097">
    <property type="term" value="P:isoleucine biosynthetic process"/>
    <property type="evidence" value="ECO:0007669"/>
    <property type="project" value="UniProtKB-UniRule"/>
</dbReference>